<dbReference type="InterPro" id="IPR005630">
    <property type="entry name" value="Terpene_synthase_metal-bd"/>
</dbReference>
<evidence type="ECO:0000256" key="1">
    <source>
        <dbReference type="ARBA" id="ARBA00022723"/>
    </source>
</evidence>
<dbReference type="AlphaFoldDB" id="A0AAV5BBV0"/>
<dbReference type="GO" id="GO:0010333">
    <property type="term" value="F:terpene synthase activity"/>
    <property type="evidence" value="ECO:0007669"/>
    <property type="project" value="InterPro"/>
</dbReference>
<name>A0AAV5BBV0_ELECO</name>
<gene>
    <name evidence="4" type="primary">ga00236</name>
    <name evidence="4" type="ORF">PR202_ga00236</name>
</gene>
<feature type="compositionally biased region" description="Polar residues" evidence="2">
    <location>
        <begin position="21"/>
        <end position="33"/>
    </location>
</feature>
<dbReference type="GO" id="GO:0000287">
    <property type="term" value="F:magnesium ion binding"/>
    <property type="evidence" value="ECO:0007669"/>
    <property type="project" value="InterPro"/>
</dbReference>
<dbReference type="PANTHER" id="PTHR31225:SF228">
    <property type="entry name" value="ALPHA-TERPINEOL SYNTHASE, CHLOROPLASTIC"/>
    <property type="match status" value="1"/>
</dbReference>
<dbReference type="EMBL" id="BQKI01000001">
    <property type="protein sequence ID" value="GJM84553.1"/>
    <property type="molecule type" value="Genomic_DNA"/>
</dbReference>
<feature type="region of interest" description="Disordered" evidence="2">
    <location>
        <begin position="1"/>
        <end position="38"/>
    </location>
</feature>
<evidence type="ECO:0000313" key="5">
    <source>
        <dbReference type="Proteomes" id="UP001054889"/>
    </source>
</evidence>
<accession>A0AAV5BBV0</accession>
<dbReference type="PANTHER" id="PTHR31225">
    <property type="entry name" value="OS04G0344100 PROTEIN-RELATED"/>
    <property type="match status" value="1"/>
</dbReference>
<evidence type="ECO:0000313" key="4">
    <source>
        <dbReference type="EMBL" id="GJM84553.1"/>
    </source>
</evidence>
<comment type="caution">
    <text evidence="4">The sequence shown here is derived from an EMBL/GenBank/DDBJ whole genome shotgun (WGS) entry which is preliminary data.</text>
</comment>
<feature type="domain" description="Terpene synthase metal-binding" evidence="3">
    <location>
        <begin position="59"/>
        <end position="187"/>
    </location>
</feature>
<proteinExistence type="predicted"/>
<dbReference type="Gene3D" id="1.10.600.10">
    <property type="entry name" value="Farnesyl Diphosphate Synthase"/>
    <property type="match status" value="1"/>
</dbReference>
<dbReference type="InterPro" id="IPR008949">
    <property type="entry name" value="Isoprenoid_synthase_dom_sf"/>
</dbReference>
<reference evidence="4" key="2">
    <citation type="submission" date="2021-12" db="EMBL/GenBank/DDBJ databases">
        <title>Resequencing data analysis of finger millet.</title>
        <authorList>
            <person name="Hatakeyama M."/>
            <person name="Aluri S."/>
            <person name="Balachadran M.T."/>
            <person name="Sivarajan S.R."/>
            <person name="Poveda L."/>
            <person name="Shimizu-Inatsugi R."/>
            <person name="Schlapbach R."/>
            <person name="Sreeman S.M."/>
            <person name="Shimizu K.K."/>
        </authorList>
    </citation>
    <scope>NUCLEOTIDE SEQUENCE</scope>
</reference>
<feature type="compositionally biased region" description="Polar residues" evidence="2">
    <location>
        <begin position="1"/>
        <end position="11"/>
    </location>
</feature>
<keyword evidence="1" id="KW-0479">Metal-binding</keyword>
<protein>
    <recommendedName>
        <fullName evidence="3">Terpene synthase metal-binding domain-containing protein</fullName>
    </recommendedName>
</protein>
<dbReference type="Proteomes" id="UP001054889">
    <property type="component" value="Unassembled WGS sequence"/>
</dbReference>
<keyword evidence="5" id="KW-1185">Reference proteome</keyword>
<evidence type="ECO:0000256" key="2">
    <source>
        <dbReference type="SAM" id="MobiDB-lite"/>
    </source>
</evidence>
<reference evidence="4" key="1">
    <citation type="journal article" date="2018" name="DNA Res.">
        <title>Multiple hybrid de novo genome assembly of finger millet, an orphan allotetraploid crop.</title>
        <authorList>
            <person name="Hatakeyama M."/>
            <person name="Aluri S."/>
            <person name="Balachadran M.T."/>
            <person name="Sivarajan S.R."/>
            <person name="Patrignani A."/>
            <person name="Gruter S."/>
            <person name="Poveda L."/>
            <person name="Shimizu-Inatsugi R."/>
            <person name="Baeten J."/>
            <person name="Francoijs K.J."/>
            <person name="Nataraja K.N."/>
            <person name="Reddy Y.A.N."/>
            <person name="Phadnis S."/>
            <person name="Ravikumar R.L."/>
            <person name="Schlapbach R."/>
            <person name="Sreeman S.M."/>
            <person name="Shimizu K.K."/>
        </authorList>
    </citation>
    <scope>NUCLEOTIDE SEQUENCE</scope>
</reference>
<evidence type="ECO:0000259" key="3">
    <source>
        <dbReference type="Pfam" id="PF03936"/>
    </source>
</evidence>
<dbReference type="GO" id="GO:0016114">
    <property type="term" value="P:terpenoid biosynthetic process"/>
    <property type="evidence" value="ECO:0007669"/>
    <property type="project" value="InterPro"/>
</dbReference>
<dbReference type="SUPFAM" id="SSF48576">
    <property type="entry name" value="Terpenoid synthases"/>
    <property type="match status" value="1"/>
</dbReference>
<dbReference type="Pfam" id="PF03936">
    <property type="entry name" value="Terpene_synth_C"/>
    <property type="match status" value="1"/>
</dbReference>
<organism evidence="4 5">
    <name type="scientific">Eleusine coracana subsp. coracana</name>
    <dbReference type="NCBI Taxonomy" id="191504"/>
    <lineage>
        <taxon>Eukaryota</taxon>
        <taxon>Viridiplantae</taxon>
        <taxon>Streptophyta</taxon>
        <taxon>Embryophyta</taxon>
        <taxon>Tracheophyta</taxon>
        <taxon>Spermatophyta</taxon>
        <taxon>Magnoliopsida</taxon>
        <taxon>Liliopsida</taxon>
        <taxon>Poales</taxon>
        <taxon>Poaceae</taxon>
        <taxon>PACMAD clade</taxon>
        <taxon>Chloridoideae</taxon>
        <taxon>Cynodonteae</taxon>
        <taxon>Eleusininae</taxon>
        <taxon>Eleusine</taxon>
    </lineage>
</organism>
<sequence length="246" mass="27875">MVSSWKSSTIPSCIGKAPNLGGNQQKPSHTEGPTTKENHANFHPSIWGDFFLHYSNPATTRKQIVDVVRAYNMEVKWRDQRYVPPTVEEHLQVSARSGACHLLSCASFIGMGEIVTKESFDWASSMPKMVKALCIILRLSDDLKESYEQEKVILDVASIVDSCMKEHNASVESARKMIKGLIEEAWKSVNEEWLKPDNTEPKELLERIFNLTRTIEYMYSQEDALTTSHAVKDTINSLFVESFTDV</sequence>
<dbReference type="InterPro" id="IPR050148">
    <property type="entry name" value="Terpene_synthase-like"/>
</dbReference>